<sequence>MGSLAASSRSLLTWACFSLTTRSFSALSRSASLDLRAIQRLMRSWCSRSREEKLRSRLEYASCRASCSSCSSWLASFMSCKSFLTAARLCFREAASSSHSWILASLRCSWRSRSSRLFLRSMSCWECWDLRLSSSVISSCSWNSFVSRAARGLPRLVSEFIWSWRFSCWRRSFCTVSWTLSALSASTRSKS</sequence>
<dbReference type="EMBL" id="GIFC01013569">
    <property type="protein sequence ID" value="MXU95652.1"/>
    <property type="molecule type" value="Transcribed_RNA"/>
</dbReference>
<evidence type="ECO:0000313" key="1">
    <source>
        <dbReference type="EMBL" id="MXU95652.1"/>
    </source>
</evidence>
<organism evidence="1">
    <name type="scientific">Ixodes ricinus</name>
    <name type="common">Common tick</name>
    <name type="synonym">Acarus ricinus</name>
    <dbReference type="NCBI Taxonomy" id="34613"/>
    <lineage>
        <taxon>Eukaryota</taxon>
        <taxon>Metazoa</taxon>
        <taxon>Ecdysozoa</taxon>
        <taxon>Arthropoda</taxon>
        <taxon>Chelicerata</taxon>
        <taxon>Arachnida</taxon>
        <taxon>Acari</taxon>
        <taxon>Parasitiformes</taxon>
        <taxon>Ixodida</taxon>
        <taxon>Ixodoidea</taxon>
        <taxon>Ixodidae</taxon>
        <taxon>Ixodinae</taxon>
        <taxon>Ixodes</taxon>
    </lineage>
</organism>
<dbReference type="AlphaFoldDB" id="A0A6B0V175"/>
<proteinExistence type="predicted"/>
<protein>
    <submittedName>
        <fullName evidence="1">Uncharacterized protein</fullName>
    </submittedName>
</protein>
<accession>A0A6B0V175</accession>
<name>A0A6B0V175_IXORI</name>
<reference evidence="1" key="1">
    <citation type="submission" date="2019-12" db="EMBL/GenBank/DDBJ databases">
        <title>An insight into the sialome of adult female Ixodes ricinus ticks feeding for 6 days.</title>
        <authorList>
            <person name="Perner J."/>
            <person name="Ribeiro J.M.C."/>
        </authorList>
    </citation>
    <scope>NUCLEOTIDE SEQUENCE</scope>
    <source>
        <strain evidence="1">Semi-engorged</strain>
        <tissue evidence="1">Salivary glands</tissue>
    </source>
</reference>